<dbReference type="RefSeq" id="XP_046065503.1">
    <property type="nucleotide sequence ID" value="XM_046212386.1"/>
</dbReference>
<comment type="caution">
    <text evidence="2">The sequence shown here is derived from an EMBL/GenBank/DDBJ whole genome shotgun (WGS) entry which is preliminary data.</text>
</comment>
<dbReference type="AlphaFoldDB" id="A0AAD4KDF0"/>
<evidence type="ECO:0000313" key="2">
    <source>
        <dbReference type="EMBL" id="KAH8689077.1"/>
    </source>
</evidence>
<dbReference type="EMBL" id="JAJTJA010000016">
    <property type="protein sequence ID" value="KAH8689077.1"/>
    <property type="molecule type" value="Genomic_DNA"/>
</dbReference>
<gene>
    <name evidence="2" type="ORF">BGW36DRAFT_309159</name>
</gene>
<accession>A0AAD4KDF0</accession>
<feature type="region of interest" description="Disordered" evidence="1">
    <location>
        <begin position="88"/>
        <end position="108"/>
    </location>
</feature>
<feature type="compositionally biased region" description="Polar residues" evidence="1">
    <location>
        <begin position="1"/>
        <end position="12"/>
    </location>
</feature>
<proteinExistence type="predicted"/>
<organism evidence="2 3">
    <name type="scientific">Talaromyces proteolyticus</name>
    <dbReference type="NCBI Taxonomy" id="1131652"/>
    <lineage>
        <taxon>Eukaryota</taxon>
        <taxon>Fungi</taxon>
        <taxon>Dikarya</taxon>
        <taxon>Ascomycota</taxon>
        <taxon>Pezizomycotina</taxon>
        <taxon>Eurotiomycetes</taxon>
        <taxon>Eurotiomycetidae</taxon>
        <taxon>Eurotiales</taxon>
        <taxon>Trichocomaceae</taxon>
        <taxon>Talaromyces</taxon>
        <taxon>Talaromyces sect. Bacilispori</taxon>
    </lineage>
</organism>
<keyword evidence="3" id="KW-1185">Reference proteome</keyword>
<feature type="region of interest" description="Disordered" evidence="1">
    <location>
        <begin position="1"/>
        <end position="40"/>
    </location>
</feature>
<evidence type="ECO:0000256" key="1">
    <source>
        <dbReference type="SAM" id="MobiDB-lite"/>
    </source>
</evidence>
<feature type="compositionally biased region" description="Basic and acidic residues" evidence="1">
    <location>
        <begin position="23"/>
        <end position="33"/>
    </location>
</feature>
<dbReference type="PANTHER" id="PTHR35179">
    <property type="entry name" value="PROTEIN CBG02620"/>
    <property type="match status" value="1"/>
</dbReference>
<protein>
    <recommendedName>
        <fullName evidence="4">Geranylgeranyl pyrophosphate synthetase</fullName>
    </recommendedName>
</protein>
<evidence type="ECO:0008006" key="4">
    <source>
        <dbReference type="Google" id="ProtNLM"/>
    </source>
</evidence>
<reference evidence="2" key="1">
    <citation type="submission" date="2021-12" db="EMBL/GenBank/DDBJ databases">
        <title>Convergent genome expansion in fungi linked to evolution of root-endophyte symbiosis.</title>
        <authorList>
            <consortium name="DOE Joint Genome Institute"/>
            <person name="Ke Y.-H."/>
            <person name="Bonito G."/>
            <person name="Liao H.-L."/>
            <person name="Looney B."/>
            <person name="Rojas-Flechas A."/>
            <person name="Nash J."/>
            <person name="Hameed K."/>
            <person name="Schadt C."/>
            <person name="Martin F."/>
            <person name="Crous P.W."/>
            <person name="Miettinen O."/>
            <person name="Magnuson J.K."/>
            <person name="Labbe J."/>
            <person name="Jacobson D."/>
            <person name="Doktycz M.J."/>
            <person name="Veneault-Fourrey C."/>
            <person name="Kuo A."/>
            <person name="Mondo S."/>
            <person name="Calhoun S."/>
            <person name="Riley R."/>
            <person name="Ohm R."/>
            <person name="LaButti K."/>
            <person name="Andreopoulos B."/>
            <person name="Pangilinan J."/>
            <person name="Nolan M."/>
            <person name="Tritt A."/>
            <person name="Clum A."/>
            <person name="Lipzen A."/>
            <person name="Daum C."/>
            <person name="Barry K."/>
            <person name="Grigoriev I.V."/>
            <person name="Vilgalys R."/>
        </authorList>
    </citation>
    <scope>NUCLEOTIDE SEQUENCE</scope>
    <source>
        <strain evidence="2">PMI_201</strain>
    </source>
</reference>
<dbReference type="Proteomes" id="UP001201262">
    <property type="component" value="Unassembled WGS sequence"/>
</dbReference>
<name>A0AAD4KDF0_9EURO</name>
<evidence type="ECO:0000313" key="3">
    <source>
        <dbReference type="Proteomes" id="UP001201262"/>
    </source>
</evidence>
<sequence>MDPRINSTQAKLSSRRPFPPRWQKIEATKKRPETPAPSKGQLLFEIDRSELKLPGSVDCDGDPRITACTDLASYTWLNKANPTIIVPGEPPVWNPPAGSRQLKGDRGDYLRDPNAAKYPTYPMEPAIQAILHENPGFNGQKINIVTCSSTLGNISRFVRGVHKDFRFIMDKVGSTIFFLRRENSPTELIPDVRGYGHNFLDEYTSWDRGVRGSESHQRVIRYEFGGFHFVIRFEADGYIVKKDTDIEERDGNSDVKDLIDLMKVETSARKTDDLTVEKGGRRIMMKDIVDIKTRARYTNTNPPTIKEIDWTDITPRLWISQIPTVIVGYHKFGHFEDIDIKPMKNMISQWEKENENSLRKLASLLHELVESALTSRTRLEICREGSGPLEVRRVCDCNMEALPVGLKERWAKV</sequence>
<dbReference type="GeneID" id="70242673"/>
<dbReference type="PANTHER" id="PTHR35179:SF2">
    <property type="entry name" value="START DOMAIN-CONTAINING PROTEIN"/>
    <property type="match status" value="1"/>
</dbReference>